<keyword evidence="1" id="KW-0677">Repeat</keyword>
<evidence type="ECO:0000256" key="1">
    <source>
        <dbReference type="ARBA" id="ARBA00022737"/>
    </source>
</evidence>
<feature type="repeat" description="ANK" evidence="3">
    <location>
        <begin position="1011"/>
        <end position="1037"/>
    </location>
</feature>
<feature type="repeat" description="ANK" evidence="3">
    <location>
        <begin position="803"/>
        <end position="835"/>
    </location>
</feature>
<dbReference type="InterPro" id="IPR036770">
    <property type="entry name" value="Ankyrin_rpt-contain_sf"/>
</dbReference>
<feature type="domain" description="Clr5" evidence="4">
    <location>
        <begin position="9"/>
        <end position="66"/>
    </location>
</feature>
<dbReference type="PROSITE" id="PS50297">
    <property type="entry name" value="ANK_REP_REGION"/>
    <property type="match status" value="2"/>
</dbReference>
<keyword evidence="2 3" id="KW-0040">ANK repeat</keyword>
<comment type="caution">
    <text evidence="5">The sequence shown here is derived from an EMBL/GenBank/DDBJ whole genome shotgun (WGS) entry which is preliminary data.</text>
</comment>
<dbReference type="InterPro" id="IPR025676">
    <property type="entry name" value="Clr5_dom"/>
</dbReference>
<dbReference type="PANTHER" id="PTHR24198:SF165">
    <property type="entry name" value="ANKYRIN REPEAT-CONTAINING PROTEIN-RELATED"/>
    <property type="match status" value="1"/>
</dbReference>
<gene>
    <name evidence="5" type="ORF">PG996_008645</name>
</gene>
<dbReference type="Pfam" id="PF14420">
    <property type="entry name" value="Clr5"/>
    <property type="match status" value="1"/>
</dbReference>
<reference evidence="5 6" key="1">
    <citation type="submission" date="2023-01" db="EMBL/GenBank/DDBJ databases">
        <title>Analysis of 21 Apiospora genomes using comparative genomics revels a genus with tremendous synthesis potential of carbohydrate active enzymes and secondary metabolites.</title>
        <authorList>
            <person name="Sorensen T."/>
        </authorList>
    </citation>
    <scope>NUCLEOTIDE SEQUENCE [LARGE SCALE GENOMIC DNA]</scope>
    <source>
        <strain evidence="5 6">CBS 83171</strain>
    </source>
</reference>
<protein>
    <recommendedName>
        <fullName evidence="4">Clr5 domain-containing protein</fullName>
    </recommendedName>
</protein>
<keyword evidence="6" id="KW-1185">Reference proteome</keyword>
<proteinExistence type="predicted"/>
<dbReference type="Proteomes" id="UP001446871">
    <property type="component" value="Unassembled WGS sequence"/>
</dbReference>
<evidence type="ECO:0000256" key="2">
    <source>
        <dbReference type="ARBA" id="ARBA00023043"/>
    </source>
</evidence>
<organism evidence="5 6">
    <name type="scientific">Apiospora saccharicola</name>
    <dbReference type="NCBI Taxonomy" id="335842"/>
    <lineage>
        <taxon>Eukaryota</taxon>
        <taxon>Fungi</taxon>
        <taxon>Dikarya</taxon>
        <taxon>Ascomycota</taxon>
        <taxon>Pezizomycotina</taxon>
        <taxon>Sordariomycetes</taxon>
        <taxon>Xylariomycetidae</taxon>
        <taxon>Amphisphaeriales</taxon>
        <taxon>Apiosporaceae</taxon>
        <taxon>Apiospora</taxon>
    </lineage>
</organism>
<name>A0ABR1V1U1_9PEZI</name>
<dbReference type="Pfam" id="PF00023">
    <property type="entry name" value="Ank"/>
    <property type="match status" value="2"/>
</dbReference>
<dbReference type="SUPFAM" id="SSF48403">
    <property type="entry name" value="Ankyrin repeat"/>
    <property type="match status" value="3"/>
</dbReference>
<dbReference type="PROSITE" id="PS50088">
    <property type="entry name" value="ANK_REPEAT"/>
    <property type="match status" value="2"/>
</dbReference>
<evidence type="ECO:0000313" key="5">
    <source>
        <dbReference type="EMBL" id="KAK8063993.1"/>
    </source>
</evidence>
<evidence type="ECO:0000313" key="6">
    <source>
        <dbReference type="Proteomes" id="UP001446871"/>
    </source>
</evidence>
<dbReference type="PANTHER" id="PTHR24198">
    <property type="entry name" value="ANKYRIN REPEAT AND PROTEIN KINASE DOMAIN-CONTAINING PROTEIN"/>
    <property type="match status" value="1"/>
</dbReference>
<dbReference type="EMBL" id="JAQQWM010000005">
    <property type="protein sequence ID" value="KAK8063993.1"/>
    <property type="molecule type" value="Genomic_DNA"/>
</dbReference>
<dbReference type="Pfam" id="PF12796">
    <property type="entry name" value="Ank_2"/>
    <property type="match status" value="1"/>
</dbReference>
<dbReference type="Gene3D" id="1.25.40.20">
    <property type="entry name" value="Ankyrin repeat-containing domain"/>
    <property type="match status" value="4"/>
</dbReference>
<evidence type="ECO:0000256" key="3">
    <source>
        <dbReference type="PROSITE-ProRule" id="PRU00023"/>
    </source>
</evidence>
<dbReference type="SMART" id="SM00248">
    <property type="entry name" value="ANK"/>
    <property type="match status" value="9"/>
</dbReference>
<dbReference type="InterPro" id="IPR002110">
    <property type="entry name" value="Ankyrin_rpt"/>
</dbReference>
<accession>A0ABR1V1U1</accession>
<evidence type="ECO:0000259" key="4">
    <source>
        <dbReference type="Pfam" id="PF14420"/>
    </source>
</evidence>
<sequence length="1112" mass="122303">MASAGRHIPPEEWSAHENTIRHLYYIQKLPVQSKKNDRCLVRVLEDEYGFSATPEQYEMKFQEWRSAKNLKKHEWQQLLAQYEYLTARGIEARITVSGAVVDETKLKRQWRRYAPYPQPSAGVPEACNIPANRQAFVEVCGSGGSWSRYTGTEIVAHPESPAHTPTLPTTDNEVFTAGRISGDGITSGTSGLPVQGYASPSVGLSVTNARSPVNRSPNYTDVLRIVGQASPGFLGEEWLACWQNSEYHGVINFDDSWVNLPSPSGSFNPMAGPENPSWGQNGDTMMDSGAHGTLLGIQDPSRCSHTLVNSILQHFKQMQHGNVALVEHAGLPDAEDVFERFESVLPESLIMTTAESENRLGERNMLLGSGLQALVYSIVNGFAGLLNIPMKAVFATIRDEPKMQSQLFDLLKSSPPSIAKTLADNLFRAAVESCDAEAMTVIISVANCSPQAAIDPNEIRCNYEGRDYTPIELAAKFRNLEMVQALLAAKANPNKTYGQAKAHTECGALELAVRKWGEYKSVDMKLVNLLLQCGATVSISLVESVIHWGNEAKVLLEEVLDRALNASHKKLFKYNSILKITKNFENSAAARIITRFVQHCEKSFLLGQGAKVDSPVGYTSHDSPAVSTPLAEAIKVQDVSVTNDIEERGGYLCLAKDQHFCAAMSAAAEVGDINLVNKLFRFAPAYFEDDLAYPLCVAIRHHNTEIALLLLDIAARLADANPIGKMLFHPTNPLAEALKQRDRCLLDAMLQANDAENGLLLIKPTKHSSEIRYAVEWGDADIIEHLFLLGFRADGSALVAAMKEKSPLEVAVEKGNRELVSLLLSNGAPVNNQLAWEYAMDNDSSIFDLLIYFLKASYTPECKSLGGLLIIQAIHKRNTRVINRLIEARVDFNLVIRRNTARPSYEYTTFLGSRYLLNAIGFAVQHEKGTCYDLVQKLLDNGGDPNSIIDCDWRITGPSSQETLLLLAIEVRSLGMVKLLIGRGADTKSFKIVQFLLSKGVDPNEPPNPAGGRTSLQLAATNGSVRIAQLLLRHHADPHGPPARVRGKTALECAAENGRLHMLKLLWDAASPDGFPREEVQSARDLAREKGHRGCVDYIDSLLLGKPVDLLL</sequence>